<evidence type="ECO:0000313" key="7">
    <source>
        <dbReference type="EMBL" id="NJQ17651.1"/>
    </source>
</evidence>
<evidence type="ECO:0000256" key="1">
    <source>
        <dbReference type="ARBA" id="ARBA00010333"/>
    </source>
</evidence>
<protein>
    <submittedName>
        <fullName evidence="7">Glutamate ABC transporter substrate-binding protein</fullName>
    </submittedName>
</protein>
<comment type="caution">
    <text evidence="7">The sequence shown here is derived from an EMBL/GenBank/DDBJ whole genome shotgun (WGS) entry which is preliminary data.</text>
</comment>
<comment type="similarity">
    <text evidence="1 4">Belongs to the bacterial solute-binding protein 3 family.</text>
</comment>
<dbReference type="RefSeq" id="WP_168090295.1">
    <property type="nucleotide sequence ID" value="NZ_BHZH01000192.1"/>
</dbReference>
<evidence type="ECO:0000313" key="8">
    <source>
        <dbReference type="Proteomes" id="UP000727056"/>
    </source>
</evidence>
<dbReference type="EMBL" id="JAAVJC010000364">
    <property type="protein sequence ID" value="NJQ17651.1"/>
    <property type="molecule type" value="Genomic_DNA"/>
</dbReference>
<dbReference type="Pfam" id="PF00497">
    <property type="entry name" value="SBP_bac_3"/>
    <property type="match status" value="1"/>
</dbReference>
<dbReference type="Proteomes" id="UP000727056">
    <property type="component" value="Unassembled WGS sequence"/>
</dbReference>
<dbReference type="PANTHER" id="PTHR30085:SF6">
    <property type="entry name" value="ABC TRANSPORTER GLUTAMINE-BINDING PROTEIN GLNH"/>
    <property type="match status" value="1"/>
</dbReference>
<evidence type="ECO:0000256" key="2">
    <source>
        <dbReference type="ARBA" id="ARBA00022448"/>
    </source>
</evidence>
<evidence type="ECO:0000256" key="5">
    <source>
        <dbReference type="SAM" id="MobiDB-lite"/>
    </source>
</evidence>
<evidence type="ECO:0000259" key="6">
    <source>
        <dbReference type="SMART" id="SM00062"/>
    </source>
</evidence>
<reference evidence="7 8" key="1">
    <citation type="submission" date="2020-03" db="EMBL/GenBank/DDBJ databases">
        <title>Draft genome of Streptomyces sp. ventii, isolated from the Axial Seamount in the Pacific Ocean, and resequencing of the two type strains Streptomyces lonarensis strain NCL 716 and Streptomyces bohaiensis strain 11A07.</title>
        <authorList>
            <person name="Loughran R.M."/>
            <person name="Pfannmuller K.M."/>
            <person name="Wasson B.J."/>
            <person name="Deadmond M.C."/>
            <person name="Paddock B.E."/>
            <person name="Koyack M.J."/>
            <person name="Gallegos D.A."/>
            <person name="Mitchell E.A."/>
            <person name="Ushijima B."/>
            <person name="Saw J.H."/>
            <person name="Mcphail K.L."/>
            <person name="Videau P."/>
        </authorList>
    </citation>
    <scope>NUCLEOTIDE SEQUENCE [LARGE SCALE GENOMIC DNA]</scope>
    <source>
        <strain evidence="7 8">11A07</strain>
    </source>
</reference>
<feature type="domain" description="Solute-binding protein family 3/N-terminal" evidence="6">
    <location>
        <begin position="39"/>
        <end position="267"/>
    </location>
</feature>
<sequence>MPPVSTTAEVCADGVDATASYPPSTEAGEAVRRIQRRGELVVGVDQGSYLWGFRTPENGDIAGFDIDLARAIAEDLLGPEPAVVFRAIPTDARQRLLAEGEIDMVVRAMSITCDRWREVAFSHGYFETGQRVVVPRGSAVTGFDDSLAGSRVCSGETTTARALLEARGPELGLDLVHAPGHIDCLVLLQLGEVDALMTDGALAAGHAAQDPAVAAVGEELTREVYGVAMRREDVDLVRRVNAVLADYTAGGENSAWRRAHDRWLADHTDEASPAPPAPRYLDGEGSR</sequence>
<keyword evidence="3" id="KW-0732">Signal</keyword>
<dbReference type="SMART" id="SM00062">
    <property type="entry name" value="PBPb"/>
    <property type="match status" value="1"/>
</dbReference>
<accession>A0ABX1CH22</accession>
<dbReference type="CDD" id="cd13690">
    <property type="entry name" value="PBP2_GluB"/>
    <property type="match status" value="1"/>
</dbReference>
<dbReference type="PROSITE" id="PS01039">
    <property type="entry name" value="SBP_BACTERIAL_3"/>
    <property type="match status" value="1"/>
</dbReference>
<proteinExistence type="inferred from homology"/>
<feature type="region of interest" description="Disordered" evidence="5">
    <location>
        <begin position="264"/>
        <end position="287"/>
    </location>
</feature>
<evidence type="ECO:0000256" key="4">
    <source>
        <dbReference type="RuleBase" id="RU003744"/>
    </source>
</evidence>
<dbReference type="PANTHER" id="PTHR30085">
    <property type="entry name" value="AMINO ACID ABC TRANSPORTER PERMEASE"/>
    <property type="match status" value="1"/>
</dbReference>
<dbReference type="InterPro" id="IPR051455">
    <property type="entry name" value="Bact_solute-bind_prot3"/>
</dbReference>
<dbReference type="InterPro" id="IPR001638">
    <property type="entry name" value="Solute-binding_3/MltF_N"/>
</dbReference>
<dbReference type="SUPFAM" id="SSF53850">
    <property type="entry name" value="Periplasmic binding protein-like II"/>
    <property type="match status" value="1"/>
</dbReference>
<evidence type="ECO:0000256" key="3">
    <source>
        <dbReference type="ARBA" id="ARBA00022729"/>
    </source>
</evidence>
<keyword evidence="8" id="KW-1185">Reference proteome</keyword>
<keyword evidence="2" id="KW-0813">Transport</keyword>
<dbReference type="Gene3D" id="3.40.190.10">
    <property type="entry name" value="Periplasmic binding protein-like II"/>
    <property type="match status" value="2"/>
</dbReference>
<gene>
    <name evidence="7" type="ORF">HCN52_22610</name>
</gene>
<name>A0ABX1CH22_9ACTN</name>
<dbReference type="InterPro" id="IPR018313">
    <property type="entry name" value="SBP_3_CS"/>
</dbReference>
<organism evidence="7 8">
    <name type="scientific">Streptomyces bohaiensis</name>
    <dbReference type="NCBI Taxonomy" id="1431344"/>
    <lineage>
        <taxon>Bacteria</taxon>
        <taxon>Bacillati</taxon>
        <taxon>Actinomycetota</taxon>
        <taxon>Actinomycetes</taxon>
        <taxon>Kitasatosporales</taxon>
        <taxon>Streptomycetaceae</taxon>
        <taxon>Streptomyces</taxon>
    </lineage>
</organism>